<dbReference type="Pfam" id="PF21922">
    <property type="entry name" value="PBP_dimer_2"/>
    <property type="match status" value="1"/>
</dbReference>
<keyword evidence="1" id="KW-0472">Membrane</keyword>
<proteinExistence type="predicted"/>
<evidence type="ECO:0000256" key="1">
    <source>
        <dbReference type="SAM" id="Phobius"/>
    </source>
</evidence>
<dbReference type="Gene3D" id="3.40.710.10">
    <property type="entry name" value="DD-peptidase/beta-lactamase superfamily"/>
    <property type="match status" value="1"/>
</dbReference>
<dbReference type="InterPro" id="IPR050515">
    <property type="entry name" value="Beta-lactam/transpept"/>
</dbReference>
<sequence>MNQQVKTRNLKKKNTKPNDIVDKKKQGLRNRETNVISFIFVALFLMMASYLVYFNVFEASTIVNNPYNKRIDNLENKVVRGNILAADRQILAETDIDEDGNETRVYPFSEVFCHVVGLASAKTGVEGVANYELLSTSGNIINQLSDDLSGEKSVGYDVVTTLVPKLQEAAYKALGSNKGAVVAMEPSTGRVLAMVSKPDYDPNEAPEMYSEWLGYDSSDSVLLNRATQGLYSPGSTFKVLTALEYVREYPDYENYSFDCTGSAYVNGGTTIPCYNGSVHGHQDLKLGFANSCNGVFSTIGFRLNLSKYRQLCEDFYYNKNLDIGIESSVSSFTLDENSGVSEIQETGIGQGKTMVSPMHNLMIISAIANRGVMMQPYFVEKVQTRSGDVVSTTTPKQKSVVCTPSEADTIGEFCRAVVTEGTGYAFTYTSYTVAGKTGTAQFDNSDRVHSWFIGYAPYENPQISFCVILEGGYTGVPGAQQVTKALLDAFFDEY</sequence>
<evidence type="ECO:0000313" key="4">
    <source>
        <dbReference type="EMBL" id="MBC5679850.1"/>
    </source>
</evidence>
<dbReference type="PANTHER" id="PTHR30627:SF24">
    <property type="entry name" value="PENICILLIN-BINDING PROTEIN 4B"/>
    <property type="match status" value="1"/>
</dbReference>
<dbReference type="Pfam" id="PF00905">
    <property type="entry name" value="Transpeptidase"/>
    <property type="match status" value="1"/>
</dbReference>
<accession>A0ABR7FXF0</accession>
<dbReference type="EMBL" id="JACOPD010000002">
    <property type="protein sequence ID" value="MBC5679850.1"/>
    <property type="molecule type" value="Genomic_DNA"/>
</dbReference>
<reference evidence="4 5" key="1">
    <citation type="submission" date="2020-08" db="EMBL/GenBank/DDBJ databases">
        <title>Genome public.</title>
        <authorList>
            <person name="Liu C."/>
            <person name="Sun Q."/>
        </authorList>
    </citation>
    <scope>NUCLEOTIDE SEQUENCE [LARGE SCALE GENOMIC DNA]</scope>
    <source>
        <strain evidence="4 5">NSJ-43</strain>
    </source>
</reference>
<dbReference type="PANTHER" id="PTHR30627">
    <property type="entry name" value="PEPTIDOGLYCAN D,D-TRANSPEPTIDASE"/>
    <property type="match status" value="1"/>
</dbReference>
<gene>
    <name evidence="4" type="ORF">H8S01_02600</name>
</gene>
<dbReference type="SUPFAM" id="SSF56601">
    <property type="entry name" value="beta-lactamase/transpeptidase-like"/>
    <property type="match status" value="1"/>
</dbReference>
<keyword evidence="1" id="KW-0812">Transmembrane</keyword>
<feature type="domain" description="Penicillin binding protein A dimerisation" evidence="3">
    <location>
        <begin position="80"/>
        <end position="158"/>
    </location>
</feature>
<keyword evidence="1" id="KW-1133">Transmembrane helix</keyword>
<feature type="domain" description="Penicillin-binding protein transpeptidase" evidence="2">
    <location>
        <begin position="179"/>
        <end position="487"/>
    </location>
</feature>
<comment type="caution">
    <text evidence="4">The sequence shown here is derived from an EMBL/GenBank/DDBJ whole genome shotgun (WGS) entry which is preliminary data.</text>
</comment>
<evidence type="ECO:0000259" key="2">
    <source>
        <dbReference type="Pfam" id="PF00905"/>
    </source>
</evidence>
<dbReference type="InterPro" id="IPR054120">
    <property type="entry name" value="PBPA_dimer"/>
</dbReference>
<dbReference type="InterPro" id="IPR012338">
    <property type="entry name" value="Beta-lactam/transpept-like"/>
</dbReference>
<protein>
    <submittedName>
        <fullName evidence="4">Penicillin-binding protein 2</fullName>
    </submittedName>
</protein>
<evidence type="ECO:0000259" key="3">
    <source>
        <dbReference type="Pfam" id="PF21922"/>
    </source>
</evidence>
<organism evidence="4 5">
    <name type="scientific">Lachnospira hominis</name>
    <name type="common">ex Liu et al. 2021</name>
    <dbReference type="NCBI Taxonomy" id="2763051"/>
    <lineage>
        <taxon>Bacteria</taxon>
        <taxon>Bacillati</taxon>
        <taxon>Bacillota</taxon>
        <taxon>Clostridia</taxon>
        <taxon>Lachnospirales</taxon>
        <taxon>Lachnospiraceae</taxon>
        <taxon>Lachnospira</taxon>
    </lineage>
</organism>
<keyword evidence="5" id="KW-1185">Reference proteome</keyword>
<evidence type="ECO:0000313" key="5">
    <source>
        <dbReference type="Proteomes" id="UP000628463"/>
    </source>
</evidence>
<dbReference type="Gene3D" id="3.90.1310.10">
    <property type="entry name" value="Penicillin-binding protein 2a (Domain 2)"/>
    <property type="match status" value="1"/>
</dbReference>
<feature type="transmembrane region" description="Helical" evidence="1">
    <location>
        <begin position="33"/>
        <end position="53"/>
    </location>
</feature>
<dbReference type="RefSeq" id="WP_186836080.1">
    <property type="nucleotide sequence ID" value="NZ_JACOPD010000002.1"/>
</dbReference>
<dbReference type="Proteomes" id="UP000628463">
    <property type="component" value="Unassembled WGS sequence"/>
</dbReference>
<name>A0ABR7FXF0_9FIRM</name>
<dbReference type="InterPro" id="IPR001460">
    <property type="entry name" value="PCN-bd_Tpept"/>
</dbReference>